<feature type="region of interest" description="Disordered" evidence="8">
    <location>
        <begin position="563"/>
        <end position="593"/>
    </location>
</feature>
<keyword evidence="7 9" id="KW-0472">Membrane</keyword>
<feature type="transmembrane region" description="Helical" evidence="9">
    <location>
        <begin position="300"/>
        <end position="319"/>
    </location>
</feature>
<evidence type="ECO:0000256" key="7">
    <source>
        <dbReference type="ARBA" id="ARBA00023136"/>
    </source>
</evidence>
<evidence type="ECO:0000313" key="13">
    <source>
        <dbReference type="Proteomes" id="UP000602004"/>
    </source>
</evidence>
<gene>
    <name evidence="12" type="ORF">GCM10011400_13430</name>
</gene>
<keyword evidence="4 12" id="KW-0808">Transferase</keyword>
<evidence type="ECO:0000313" key="12">
    <source>
        <dbReference type="EMBL" id="GGC28127.1"/>
    </source>
</evidence>
<feature type="transmembrane region" description="Helical" evidence="9">
    <location>
        <begin position="116"/>
        <end position="134"/>
    </location>
</feature>
<evidence type="ECO:0000256" key="6">
    <source>
        <dbReference type="ARBA" id="ARBA00022989"/>
    </source>
</evidence>
<comment type="caution">
    <text evidence="12">The sequence shown here is derived from an EMBL/GenBank/DDBJ whole genome shotgun (WGS) entry which is preliminary data.</text>
</comment>
<evidence type="ECO:0000256" key="9">
    <source>
        <dbReference type="SAM" id="Phobius"/>
    </source>
</evidence>
<dbReference type="Pfam" id="PF18583">
    <property type="entry name" value="Arnt_C"/>
    <property type="match status" value="1"/>
</dbReference>
<dbReference type="Pfam" id="PF13231">
    <property type="entry name" value="PMT_2"/>
    <property type="match status" value="1"/>
</dbReference>
<dbReference type="EMBL" id="BMHL01000002">
    <property type="protein sequence ID" value="GGC28127.1"/>
    <property type="molecule type" value="Genomic_DNA"/>
</dbReference>
<feature type="domain" description="Aminoarabinose transferase C-terminal" evidence="11">
    <location>
        <begin position="453"/>
        <end position="557"/>
    </location>
</feature>
<name>A0ABQ1LV21_9BURK</name>
<dbReference type="Proteomes" id="UP000602004">
    <property type="component" value="Unassembled WGS sequence"/>
</dbReference>
<dbReference type="InterPro" id="IPR050297">
    <property type="entry name" value="LipidA_mod_glycosyltrf_83"/>
</dbReference>
<dbReference type="RefSeq" id="WP_115782843.1">
    <property type="nucleotide sequence ID" value="NZ_BMHL01000002.1"/>
</dbReference>
<evidence type="ECO:0000256" key="4">
    <source>
        <dbReference type="ARBA" id="ARBA00022679"/>
    </source>
</evidence>
<feature type="transmembrane region" description="Helical" evidence="9">
    <location>
        <begin position="325"/>
        <end position="344"/>
    </location>
</feature>
<feature type="transmembrane region" description="Helical" evidence="9">
    <location>
        <begin position="171"/>
        <end position="203"/>
    </location>
</feature>
<accession>A0ABQ1LV21</accession>
<sequence length="593" mass="65989">MNDTPTRLPLNRTTILLLVLALAVIWFVPLGWRHLLPSDEGRYAEMAREMFITGDWITPRYNGYKYFEKPPLQTWLNALTFAWFGIGEWQARLYTALTGFAGVLLIGFTGARVFNAATGVFAAIVLATSPYWNLMGHFNTLDMGLSFWMELTLSALLLAQRPNLPAASVRAWMWVCWGAMALAVLSKGLVGLILPGAVLVLYTLIARDWALWKRLHLIGGLIVFFAIVTPWFVLVQQRNPEFLNFFFIVQQFKRYLTPEQNRPGPFYYFVPVLLVGFLPWLSVTFQSVRHAWRLPRQPNGFAPVTLMLVWTAFIFLFFSASHSKLLSYTLPIAPPIALVIGMYLPLVTRDQLRRHLAGYALFLVVAAFAALFMSRFGNARNPAELYVEYRSWVLAALGVAFVLTLVALWLNRRSRAGVLGAVASFGAAWLLLGTIAGTGHDVFGRLSSGAPLAPAIKAEIAKLPADTPFYSVGVLDHTLPFYIDHTMIMVEHPDELAFGVSVEPQKWVPSVDAWIERWKAERYALALIPPPTYDRLLKEGLPMQVIARDPRRVVVVKPAAVDAPASGTSGAATQNTPAPDAPAAPAPVEKPQQ</sequence>
<dbReference type="PANTHER" id="PTHR33908">
    <property type="entry name" value="MANNOSYLTRANSFERASE YKCB-RELATED"/>
    <property type="match status" value="1"/>
</dbReference>
<keyword evidence="5 9" id="KW-0812">Transmembrane</keyword>
<evidence type="ECO:0000256" key="2">
    <source>
        <dbReference type="ARBA" id="ARBA00022475"/>
    </source>
</evidence>
<feature type="compositionally biased region" description="Polar residues" evidence="8">
    <location>
        <begin position="566"/>
        <end position="576"/>
    </location>
</feature>
<keyword evidence="3" id="KW-0328">Glycosyltransferase</keyword>
<comment type="subcellular location">
    <subcellularLocation>
        <location evidence="1">Cell membrane</location>
        <topology evidence="1">Multi-pass membrane protein</topology>
    </subcellularLocation>
</comment>
<evidence type="ECO:0000256" key="8">
    <source>
        <dbReference type="SAM" id="MobiDB-lite"/>
    </source>
</evidence>
<evidence type="ECO:0000259" key="11">
    <source>
        <dbReference type="Pfam" id="PF18583"/>
    </source>
</evidence>
<evidence type="ECO:0000256" key="5">
    <source>
        <dbReference type="ARBA" id="ARBA00022692"/>
    </source>
</evidence>
<evidence type="ECO:0000259" key="10">
    <source>
        <dbReference type="Pfam" id="PF13231"/>
    </source>
</evidence>
<feature type="transmembrane region" description="Helical" evidence="9">
    <location>
        <begin position="93"/>
        <end position="110"/>
    </location>
</feature>
<keyword evidence="2" id="KW-1003">Cell membrane</keyword>
<dbReference type="InterPro" id="IPR040845">
    <property type="entry name" value="Arnt_C"/>
</dbReference>
<feature type="transmembrane region" description="Helical" evidence="9">
    <location>
        <begin position="417"/>
        <end position="437"/>
    </location>
</feature>
<dbReference type="GO" id="GO:0016740">
    <property type="term" value="F:transferase activity"/>
    <property type="evidence" value="ECO:0007669"/>
    <property type="project" value="UniProtKB-KW"/>
</dbReference>
<feature type="transmembrane region" description="Helical" evidence="9">
    <location>
        <begin position="389"/>
        <end position="410"/>
    </location>
</feature>
<evidence type="ECO:0000256" key="1">
    <source>
        <dbReference type="ARBA" id="ARBA00004651"/>
    </source>
</evidence>
<evidence type="ECO:0000256" key="3">
    <source>
        <dbReference type="ARBA" id="ARBA00022676"/>
    </source>
</evidence>
<feature type="transmembrane region" description="Helical" evidence="9">
    <location>
        <begin position="215"/>
        <end position="234"/>
    </location>
</feature>
<keyword evidence="13" id="KW-1185">Reference proteome</keyword>
<dbReference type="PANTHER" id="PTHR33908:SF3">
    <property type="entry name" value="UNDECAPRENYL PHOSPHATE-ALPHA-4-AMINO-4-DEOXY-L-ARABINOSE ARABINOSYL TRANSFERASE"/>
    <property type="match status" value="1"/>
</dbReference>
<protein>
    <submittedName>
        <fullName evidence="12">4-amino-4-deoxy-L-arabinose transferase</fullName>
    </submittedName>
</protein>
<organism evidence="12 13">
    <name type="scientific">Paraburkholderia caffeinilytica</name>
    <dbReference type="NCBI Taxonomy" id="1761016"/>
    <lineage>
        <taxon>Bacteria</taxon>
        <taxon>Pseudomonadati</taxon>
        <taxon>Pseudomonadota</taxon>
        <taxon>Betaproteobacteria</taxon>
        <taxon>Burkholderiales</taxon>
        <taxon>Burkholderiaceae</taxon>
        <taxon>Paraburkholderia</taxon>
    </lineage>
</organism>
<feature type="domain" description="Glycosyltransferase RgtA/B/C/D-like" evidence="10">
    <location>
        <begin position="69"/>
        <end position="231"/>
    </location>
</feature>
<feature type="transmembrane region" description="Helical" evidence="9">
    <location>
        <begin position="12"/>
        <end position="32"/>
    </location>
</feature>
<dbReference type="InterPro" id="IPR038731">
    <property type="entry name" value="RgtA/B/C-like"/>
</dbReference>
<proteinExistence type="predicted"/>
<feature type="transmembrane region" description="Helical" evidence="9">
    <location>
        <begin position="356"/>
        <end position="377"/>
    </location>
</feature>
<reference evidence="13" key="1">
    <citation type="journal article" date="2019" name="Int. J. Syst. Evol. Microbiol.">
        <title>The Global Catalogue of Microorganisms (GCM) 10K type strain sequencing project: providing services to taxonomists for standard genome sequencing and annotation.</title>
        <authorList>
            <consortium name="The Broad Institute Genomics Platform"/>
            <consortium name="The Broad Institute Genome Sequencing Center for Infectious Disease"/>
            <person name="Wu L."/>
            <person name="Ma J."/>
        </authorList>
    </citation>
    <scope>NUCLEOTIDE SEQUENCE [LARGE SCALE GENOMIC DNA]</scope>
    <source>
        <strain evidence="13">CGMCC 1.15103</strain>
    </source>
</reference>
<keyword evidence="6 9" id="KW-1133">Transmembrane helix</keyword>
<feature type="transmembrane region" description="Helical" evidence="9">
    <location>
        <begin position="266"/>
        <end position="288"/>
    </location>
</feature>